<dbReference type="Gene3D" id="3.40.50.720">
    <property type="entry name" value="NAD(P)-binding Rossmann-like Domain"/>
    <property type="match status" value="1"/>
</dbReference>
<dbReference type="SUPFAM" id="SSF51735">
    <property type="entry name" value="NAD(P)-binding Rossmann-fold domains"/>
    <property type="match status" value="1"/>
</dbReference>
<dbReference type="EMBL" id="SMLB01000065">
    <property type="protein sequence ID" value="TDD64595.1"/>
    <property type="molecule type" value="Genomic_DNA"/>
</dbReference>
<dbReference type="Gene3D" id="3.90.25.10">
    <property type="entry name" value="UDP-galactose 4-epimerase, domain 1"/>
    <property type="match status" value="1"/>
</dbReference>
<feature type="domain" description="NmrA-like" evidence="3">
    <location>
        <begin position="4"/>
        <end position="304"/>
    </location>
</feature>
<dbReference type="CDD" id="cd05251">
    <property type="entry name" value="NmrA_like_SDR_a"/>
    <property type="match status" value="1"/>
</dbReference>
<dbReference type="InterPro" id="IPR036291">
    <property type="entry name" value="NAD(P)-bd_dom_sf"/>
</dbReference>
<evidence type="ECO:0000313" key="4">
    <source>
        <dbReference type="EMBL" id="TDD64595.1"/>
    </source>
</evidence>
<dbReference type="PANTHER" id="PTHR42748:SF7">
    <property type="entry name" value="NMRA LIKE REDOX SENSOR 1-RELATED"/>
    <property type="match status" value="1"/>
</dbReference>
<evidence type="ECO:0000259" key="3">
    <source>
        <dbReference type="Pfam" id="PF05368"/>
    </source>
</evidence>
<organism evidence="4 5">
    <name type="scientific">Jiangella aurantiaca</name>
    <dbReference type="NCBI Taxonomy" id="2530373"/>
    <lineage>
        <taxon>Bacteria</taxon>
        <taxon>Bacillati</taxon>
        <taxon>Actinomycetota</taxon>
        <taxon>Actinomycetes</taxon>
        <taxon>Jiangellales</taxon>
        <taxon>Jiangellaceae</taxon>
        <taxon>Jiangella</taxon>
    </lineage>
</organism>
<evidence type="ECO:0000313" key="5">
    <source>
        <dbReference type="Proteomes" id="UP000295217"/>
    </source>
</evidence>
<proteinExistence type="inferred from homology"/>
<gene>
    <name evidence="4" type="ORF">E1262_27685</name>
</gene>
<dbReference type="OrthoDB" id="5180065at2"/>
<dbReference type="InterPro" id="IPR051164">
    <property type="entry name" value="NmrA-like_oxidored"/>
</dbReference>
<dbReference type="InterPro" id="IPR008030">
    <property type="entry name" value="NmrA-like"/>
</dbReference>
<dbReference type="AlphaFoldDB" id="A0A4R4ZZR1"/>
<dbReference type="PANTHER" id="PTHR42748">
    <property type="entry name" value="NITROGEN METABOLITE REPRESSION PROTEIN NMRA FAMILY MEMBER"/>
    <property type="match status" value="1"/>
</dbReference>
<keyword evidence="2" id="KW-0521">NADP</keyword>
<dbReference type="Proteomes" id="UP000295217">
    <property type="component" value="Unassembled WGS sequence"/>
</dbReference>
<reference evidence="4 5" key="1">
    <citation type="submission" date="2019-02" db="EMBL/GenBank/DDBJ databases">
        <title>Draft genome sequences of novel Actinobacteria.</title>
        <authorList>
            <person name="Sahin N."/>
            <person name="Ay H."/>
            <person name="Saygin H."/>
        </authorList>
    </citation>
    <scope>NUCLEOTIDE SEQUENCE [LARGE SCALE GENOMIC DNA]</scope>
    <source>
        <strain evidence="4 5">8K307</strain>
    </source>
</reference>
<keyword evidence="5" id="KW-1185">Reference proteome</keyword>
<sequence length="316" mass="34138">MTEQKIIAVVGATGQQGGGVARAILDDPERRFALRALTRNPDSPTAKDLAARGAELVVADLDDAASVRAALDGAYGGFFVTAFWEYNSVEREQRQARTLADAAAAAGLRHVVWSTLPDTREHIDPDDHRAPTLGGGYKVPHFDSKGEADAYFAEAGVSTTYLSTTFYFDAFADFFRPVRDEDGVLALRVPMGDSKLPGIAAEDIGRTAFGIFARGPELAGQTVSISGENLTGAEYAAAFSKELGVPVEYRPMSLDEVRALPMPGADDIANMFFFYAEHEDAFAGARVPERVRELNPQLQDFATWLAGHRDAFADLV</sequence>
<accession>A0A4R4ZZR1</accession>
<dbReference type="RefSeq" id="WP_132107581.1">
    <property type="nucleotide sequence ID" value="NZ_SMLB01000065.1"/>
</dbReference>
<comment type="caution">
    <text evidence="4">The sequence shown here is derived from an EMBL/GenBank/DDBJ whole genome shotgun (WGS) entry which is preliminary data.</text>
</comment>
<evidence type="ECO:0000256" key="1">
    <source>
        <dbReference type="ARBA" id="ARBA00006328"/>
    </source>
</evidence>
<comment type="similarity">
    <text evidence="1">Belongs to the NmrA-type oxidoreductase family.</text>
</comment>
<dbReference type="Pfam" id="PF05368">
    <property type="entry name" value="NmrA"/>
    <property type="match status" value="1"/>
</dbReference>
<evidence type="ECO:0000256" key="2">
    <source>
        <dbReference type="ARBA" id="ARBA00022857"/>
    </source>
</evidence>
<protein>
    <submittedName>
        <fullName evidence="4">NmrA/HSCARG family protein</fullName>
    </submittedName>
</protein>
<name>A0A4R4ZZR1_9ACTN</name>